<organism evidence="2 3">
    <name type="scientific">Candidatus Thiodubiliella endoseptemdiera</name>
    <dbReference type="NCBI Taxonomy" id="2738886"/>
    <lineage>
        <taxon>Bacteria</taxon>
        <taxon>Pseudomonadati</taxon>
        <taxon>Pseudomonadota</taxon>
        <taxon>Gammaproteobacteria</taxon>
        <taxon>Candidatus Pseudothioglobaceae</taxon>
        <taxon>Candidatus Thiodubiliella</taxon>
    </lineage>
</organism>
<feature type="transmembrane region" description="Helical" evidence="1">
    <location>
        <begin position="7"/>
        <end position="27"/>
    </location>
</feature>
<gene>
    <name evidence="2" type="ORF">H0A76_10245</name>
</gene>
<proteinExistence type="predicted"/>
<keyword evidence="1" id="KW-0472">Membrane</keyword>
<evidence type="ECO:0000256" key="1">
    <source>
        <dbReference type="SAM" id="Phobius"/>
    </source>
</evidence>
<reference evidence="2 3" key="1">
    <citation type="submission" date="2020-05" db="EMBL/GenBank/DDBJ databases">
        <title>Horizontal transmission and recombination maintain forever young bacterial symbiont genomes.</title>
        <authorList>
            <person name="Russell S.L."/>
            <person name="Pepper-Tunick E."/>
            <person name="Svedberg J."/>
            <person name="Byrne A."/>
            <person name="Ruelas Castillo J."/>
            <person name="Vollmers C."/>
            <person name="Beinart R.A."/>
            <person name="Corbett-Detig R."/>
        </authorList>
    </citation>
    <scope>NUCLEOTIDE SEQUENCE [LARGE SCALE GENOMIC DNA]</scope>
    <source>
        <strain evidence="2">455</strain>
    </source>
</reference>
<accession>A0A853F3Y2</accession>
<keyword evidence="1" id="KW-0812">Transmembrane</keyword>
<keyword evidence="1" id="KW-1133">Transmembrane helix</keyword>
<comment type="caution">
    <text evidence="2">The sequence shown here is derived from an EMBL/GenBank/DDBJ whole genome shotgun (WGS) entry which is preliminary data.</text>
</comment>
<name>A0A853F3Y2_9GAMM</name>
<evidence type="ECO:0000313" key="3">
    <source>
        <dbReference type="Proteomes" id="UP000568751"/>
    </source>
</evidence>
<feature type="transmembrane region" description="Helical" evidence="1">
    <location>
        <begin position="61"/>
        <end position="83"/>
    </location>
</feature>
<evidence type="ECO:0000313" key="2">
    <source>
        <dbReference type="EMBL" id="NYT28216.1"/>
    </source>
</evidence>
<feature type="transmembrane region" description="Helical" evidence="1">
    <location>
        <begin position="131"/>
        <end position="149"/>
    </location>
</feature>
<dbReference type="Proteomes" id="UP000568751">
    <property type="component" value="Unassembled WGS sequence"/>
</dbReference>
<protein>
    <submittedName>
        <fullName evidence="2">Uncharacterized protein</fullName>
    </submittedName>
</protein>
<dbReference type="AlphaFoldDB" id="A0A853F3Y2"/>
<feature type="transmembrane region" description="Helical" evidence="1">
    <location>
        <begin position="90"/>
        <end position="111"/>
    </location>
</feature>
<dbReference type="EMBL" id="JACCHT010000002">
    <property type="protein sequence ID" value="NYT28216.1"/>
    <property type="molecule type" value="Genomic_DNA"/>
</dbReference>
<sequence>MNNIVKVSVSWLIALWAAYIFLSSLPYKFSGAAEPLHIFTTLGAWMSGFLGETIGGLFVQYGAYIVGGFELLTALVLLSPIIWRQKREKLHCIGGLMASSVMAGAVFFHLFTPLGWVVKWSEDGQIQTDAGLANAALSILLLGLVLVWLNKKA</sequence>